<protein>
    <submittedName>
        <fullName evidence="1">Uncharacterized protein</fullName>
    </submittedName>
</protein>
<keyword evidence="2" id="KW-1185">Reference proteome</keyword>
<gene>
    <name evidence="1" type="ORF">FRX31_010004</name>
</gene>
<evidence type="ECO:0000313" key="2">
    <source>
        <dbReference type="Proteomes" id="UP000554482"/>
    </source>
</evidence>
<dbReference type="AlphaFoldDB" id="A0A7J6WSQ0"/>
<reference evidence="1 2" key="1">
    <citation type="submission" date="2020-06" db="EMBL/GenBank/DDBJ databases">
        <title>Transcriptomic and genomic resources for Thalictrum thalictroides and T. hernandezii: Facilitating candidate gene discovery in an emerging model plant lineage.</title>
        <authorList>
            <person name="Arias T."/>
            <person name="Riano-Pachon D.M."/>
            <person name="Di Stilio V.S."/>
        </authorList>
    </citation>
    <scope>NUCLEOTIDE SEQUENCE [LARGE SCALE GENOMIC DNA]</scope>
    <source>
        <strain evidence="2">cv. WT478/WT964</strain>
        <tissue evidence="1">Leaves</tissue>
    </source>
</reference>
<proteinExistence type="predicted"/>
<name>A0A7J6WSQ0_THATH</name>
<dbReference type="Proteomes" id="UP000554482">
    <property type="component" value="Unassembled WGS sequence"/>
</dbReference>
<organism evidence="1 2">
    <name type="scientific">Thalictrum thalictroides</name>
    <name type="common">Rue-anemone</name>
    <name type="synonym">Anemone thalictroides</name>
    <dbReference type="NCBI Taxonomy" id="46969"/>
    <lineage>
        <taxon>Eukaryota</taxon>
        <taxon>Viridiplantae</taxon>
        <taxon>Streptophyta</taxon>
        <taxon>Embryophyta</taxon>
        <taxon>Tracheophyta</taxon>
        <taxon>Spermatophyta</taxon>
        <taxon>Magnoliopsida</taxon>
        <taxon>Ranunculales</taxon>
        <taxon>Ranunculaceae</taxon>
        <taxon>Thalictroideae</taxon>
        <taxon>Thalictrum</taxon>
    </lineage>
</organism>
<sequence length="61" mass="7066">MAASTIATKEEIYKVVTFVFTYETPMDNFRNYQVMVYTLGMNSSWGEFKASFLHSLSMLTH</sequence>
<comment type="caution">
    <text evidence="1">The sequence shown here is derived from an EMBL/GenBank/DDBJ whole genome shotgun (WGS) entry which is preliminary data.</text>
</comment>
<evidence type="ECO:0000313" key="1">
    <source>
        <dbReference type="EMBL" id="KAF5200409.1"/>
    </source>
</evidence>
<accession>A0A7J6WSQ0</accession>
<dbReference type="EMBL" id="JABWDY010010775">
    <property type="protein sequence ID" value="KAF5200409.1"/>
    <property type="molecule type" value="Genomic_DNA"/>
</dbReference>